<dbReference type="EMBL" id="JBBNAG010000008">
    <property type="protein sequence ID" value="KAK9111294.1"/>
    <property type="molecule type" value="Genomic_DNA"/>
</dbReference>
<keyword evidence="3" id="KW-1185">Reference proteome</keyword>
<reference evidence="2 3" key="1">
    <citation type="submission" date="2024-01" db="EMBL/GenBank/DDBJ databases">
        <title>Genome assemblies of Stephania.</title>
        <authorList>
            <person name="Yang L."/>
        </authorList>
    </citation>
    <scope>NUCLEOTIDE SEQUENCE [LARGE SCALE GENOMIC DNA]</scope>
    <source>
        <strain evidence="2">JXDWG</strain>
        <tissue evidence="2">Leaf</tissue>
    </source>
</reference>
<evidence type="ECO:0000313" key="2">
    <source>
        <dbReference type="EMBL" id="KAK9111294.1"/>
    </source>
</evidence>
<gene>
    <name evidence="2" type="ORF">Scep_018813</name>
</gene>
<feature type="region of interest" description="Disordered" evidence="1">
    <location>
        <begin position="1"/>
        <end position="123"/>
    </location>
</feature>
<proteinExistence type="predicted"/>
<accession>A0AAP0NM89</accession>
<organism evidence="2 3">
    <name type="scientific">Stephania cephalantha</name>
    <dbReference type="NCBI Taxonomy" id="152367"/>
    <lineage>
        <taxon>Eukaryota</taxon>
        <taxon>Viridiplantae</taxon>
        <taxon>Streptophyta</taxon>
        <taxon>Embryophyta</taxon>
        <taxon>Tracheophyta</taxon>
        <taxon>Spermatophyta</taxon>
        <taxon>Magnoliopsida</taxon>
        <taxon>Ranunculales</taxon>
        <taxon>Menispermaceae</taxon>
        <taxon>Menispermoideae</taxon>
        <taxon>Cissampelideae</taxon>
        <taxon>Stephania</taxon>
    </lineage>
</organism>
<feature type="compositionally biased region" description="Basic residues" evidence="1">
    <location>
        <begin position="1"/>
        <end position="22"/>
    </location>
</feature>
<feature type="region of interest" description="Disordered" evidence="1">
    <location>
        <begin position="162"/>
        <end position="186"/>
    </location>
</feature>
<dbReference type="AlphaFoldDB" id="A0AAP0NM89"/>
<name>A0AAP0NM89_9MAGN</name>
<evidence type="ECO:0000256" key="1">
    <source>
        <dbReference type="SAM" id="MobiDB-lite"/>
    </source>
</evidence>
<evidence type="ECO:0000313" key="3">
    <source>
        <dbReference type="Proteomes" id="UP001419268"/>
    </source>
</evidence>
<feature type="compositionally biased region" description="Basic residues" evidence="1">
    <location>
        <begin position="174"/>
        <end position="185"/>
    </location>
</feature>
<protein>
    <submittedName>
        <fullName evidence="2">Uncharacterized protein</fullName>
    </submittedName>
</protein>
<dbReference type="Proteomes" id="UP001419268">
    <property type="component" value="Unassembled WGS sequence"/>
</dbReference>
<comment type="caution">
    <text evidence="2">The sequence shown here is derived from an EMBL/GenBank/DDBJ whole genome shotgun (WGS) entry which is preliminary data.</text>
</comment>
<feature type="compositionally biased region" description="Basic and acidic residues" evidence="1">
    <location>
        <begin position="88"/>
        <end position="98"/>
    </location>
</feature>
<feature type="compositionally biased region" description="Basic and acidic residues" evidence="1">
    <location>
        <begin position="44"/>
        <end position="60"/>
    </location>
</feature>
<feature type="compositionally biased region" description="Low complexity" evidence="1">
    <location>
        <begin position="164"/>
        <end position="173"/>
    </location>
</feature>
<sequence length="212" mass="23081">MKRRSYGKARKRDRTAIPRRRWRDAERRQKRQCGVAVIAQAAHASRDERWLRGGDSDKRRSAAPAHRHGEWRGRPASQQQRAVWRAAAAREREDRPADAEVLSSSAEDPAAQQPRGATAARGKKAAAAAAGAAAAKGWHGSGSERCDAVKSAVARCRAVDPRRGSATSSATSARARRHGQIRRLRGSASSGPRLFKLFFFLSRSRSAPASAA</sequence>